<reference evidence="3 4" key="1">
    <citation type="submission" date="2016-06" db="EMBL/GenBank/DDBJ databases">
        <authorList>
            <person name="Kjaerup R.B."/>
            <person name="Dalgaard T.S."/>
            <person name="Juul-Madsen H.R."/>
        </authorList>
    </citation>
    <scope>NUCLEOTIDE SEQUENCE [LARGE SCALE GENOMIC DNA]</scope>
    <source>
        <strain evidence="3 4">Pb300</strain>
    </source>
</reference>
<name>A0A1D2JMI8_PARBR</name>
<feature type="chain" id="PRO_5008902512" evidence="2">
    <location>
        <begin position="20"/>
        <end position="289"/>
    </location>
</feature>
<protein>
    <submittedName>
        <fullName evidence="3">Uncharacterized protein</fullName>
    </submittedName>
</protein>
<dbReference type="VEuPathDB" id="FungiDB:PADG_06355"/>
<keyword evidence="1" id="KW-0472">Membrane</keyword>
<feature type="transmembrane region" description="Helical" evidence="1">
    <location>
        <begin position="264"/>
        <end position="288"/>
    </location>
</feature>
<comment type="caution">
    <text evidence="3">The sequence shown here is derived from an EMBL/GenBank/DDBJ whole genome shotgun (WGS) entry which is preliminary data.</text>
</comment>
<accession>A0A1D2JMI8</accession>
<dbReference type="VEuPathDB" id="FungiDB:PABG_06814"/>
<keyword evidence="1" id="KW-0812">Transmembrane</keyword>
<gene>
    <name evidence="3" type="ORF">ACO22_01186</name>
</gene>
<evidence type="ECO:0000256" key="1">
    <source>
        <dbReference type="SAM" id="Phobius"/>
    </source>
</evidence>
<keyword evidence="1" id="KW-1133">Transmembrane helix</keyword>
<evidence type="ECO:0000313" key="3">
    <source>
        <dbReference type="EMBL" id="ODH42441.1"/>
    </source>
</evidence>
<sequence length="289" mass="30635">MRQFLLFIPLASAIWSSSASEVFPRQYCASEYEICAAEGAVPAFPPSIGPDMRRLFISVVESVDQNPWKRGIINREHPVPRDELPDLCCKSGMECRLLKSYKTSFCWDKFTTNFYFVDGSYGSILTGIYNTSSNGIVDLVSGDYTRSNGEKGNIYDGDEFSKPNTRTMQLPLAWTSEGVGSAIPGSELGDEATYITTIIPGTGRGPSTIPASTTAAITISGSVIPAATTAPATVVSRITTPPVTLKGTGSRSTSTVFTSTGGGVGLIATAGGVAWIISSIVICGALLVW</sequence>
<evidence type="ECO:0000313" key="4">
    <source>
        <dbReference type="Proteomes" id="UP000242814"/>
    </source>
</evidence>
<evidence type="ECO:0000256" key="2">
    <source>
        <dbReference type="SAM" id="SignalP"/>
    </source>
</evidence>
<dbReference type="AlphaFoldDB" id="A0A1D2JMI8"/>
<feature type="signal peptide" evidence="2">
    <location>
        <begin position="1"/>
        <end position="19"/>
    </location>
</feature>
<dbReference type="EMBL" id="LZYO01000027">
    <property type="protein sequence ID" value="ODH42441.1"/>
    <property type="molecule type" value="Genomic_DNA"/>
</dbReference>
<dbReference type="Proteomes" id="UP000242814">
    <property type="component" value="Unassembled WGS sequence"/>
</dbReference>
<proteinExistence type="predicted"/>
<keyword evidence="2" id="KW-0732">Signal</keyword>
<organism evidence="3 4">
    <name type="scientific">Paracoccidioides brasiliensis</name>
    <dbReference type="NCBI Taxonomy" id="121759"/>
    <lineage>
        <taxon>Eukaryota</taxon>
        <taxon>Fungi</taxon>
        <taxon>Dikarya</taxon>
        <taxon>Ascomycota</taxon>
        <taxon>Pezizomycotina</taxon>
        <taxon>Eurotiomycetes</taxon>
        <taxon>Eurotiomycetidae</taxon>
        <taxon>Onygenales</taxon>
        <taxon>Ajellomycetaceae</taxon>
        <taxon>Paracoccidioides</taxon>
    </lineage>
</organism>